<protein>
    <recommendedName>
        <fullName evidence="5">Senescence regulator</fullName>
    </recommendedName>
</protein>
<dbReference type="InterPro" id="IPR007608">
    <property type="entry name" value="Senescence_reg_S40"/>
</dbReference>
<keyword evidence="4" id="KW-1185">Reference proteome</keyword>
<feature type="region of interest" description="Disordered" evidence="2">
    <location>
        <begin position="64"/>
        <end position="99"/>
    </location>
</feature>
<accession>A0AAQ3QCX0</accession>
<dbReference type="PANTHER" id="PTHR33083:SF103">
    <property type="entry name" value="SENESCENCE REGULATOR"/>
    <property type="match status" value="1"/>
</dbReference>
<reference evidence="3 4" key="1">
    <citation type="submission" date="2023-10" db="EMBL/GenBank/DDBJ databases">
        <title>Chromosome-scale genome assembly provides insights into flower coloration mechanisms of Canna indica.</title>
        <authorList>
            <person name="Li C."/>
        </authorList>
    </citation>
    <scope>NUCLEOTIDE SEQUENCE [LARGE SCALE GENOMIC DNA]</scope>
    <source>
        <tissue evidence="3">Flower</tissue>
    </source>
</reference>
<sequence length="147" mass="15975">MADRYVYDEDFEEEEIWATVGDVNESSKSETSKDSCHTFSAAAAAASRKVFKANAEASGRALGQSTPIIIPRQGQTFGANGNEESTYGDTDDEDGIKMAPPHTWLAKKMARSQTSCFSVCEGAGRTLKGRDLRKVRNAVLARTGFLE</sequence>
<evidence type="ECO:0000313" key="3">
    <source>
        <dbReference type="EMBL" id="WOL04936.1"/>
    </source>
</evidence>
<dbReference type="Proteomes" id="UP001327560">
    <property type="component" value="Chromosome 4"/>
</dbReference>
<dbReference type="PANTHER" id="PTHR33083">
    <property type="entry name" value="EXPRESSED PROTEIN"/>
    <property type="match status" value="1"/>
</dbReference>
<organism evidence="3 4">
    <name type="scientific">Canna indica</name>
    <name type="common">Indian-shot</name>
    <dbReference type="NCBI Taxonomy" id="4628"/>
    <lineage>
        <taxon>Eukaryota</taxon>
        <taxon>Viridiplantae</taxon>
        <taxon>Streptophyta</taxon>
        <taxon>Embryophyta</taxon>
        <taxon>Tracheophyta</taxon>
        <taxon>Spermatophyta</taxon>
        <taxon>Magnoliopsida</taxon>
        <taxon>Liliopsida</taxon>
        <taxon>Zingiberales</taxon>
        <taxon>Cannaceae</taxon>
        <taxon>Canna</taxon>
    </lineage>
</organism>
<dbReference type="Pfam" id="PF04520">
    <property type="entry name" value="Senescence_reg"/>
    <property type="match status" value="1"/>
</dbReference>
<evidence type="ECO:0000256" key="1">
    <source>
        <dbReference type="ARBA" id="ARBA00034773"/>
    </source>
</evidence>
<dbReference type="EMBL" id="CP136893">
    <property type="protein sequence ID" value="WOL04936.1"/>
    <property type="molecule type" value="Genomic_DNA"/>
</dbReference>
<comment type="similarity">
    <text evidence="1">Belongs to the senescence regulator S40 family.</text>
</comment>
<evidence type="ECO:0000256" key="2">
    <source>
        <dbReference type="SAM" id="MobiDB-lite"/>
    </source>
</evidence>
<proteinExistence type="inferred from homology"/>
<evidence type="ECO:0000313" key="4">
    <source>
        <dbReference type="Proteomes" id="UP001327560"/>
    </source>
</evidence>
<feature type="compositionally biased region" description="Polar residues" evidence="2">
    <location>
        <begin position="64"/>
        <end position="88"/>
    </location>
</feature>
<gene>
    <name evidence="3" type="ORF">Cni_G13659</name>
</gene>
<evidence type="ECO:0008006" key="5">
    <source>
        <dbReference type="Google" id="ProtNLM"/>
    </source>
</evidence>
<dbReference type="AlphaFoldDB" id="A0AAQ3QCX0"/>
<dbReference type="GO" id="GO:0010150">
    <property type="term" value="P:leaf senescence"/>
    <property type="evidence" value="ECO:0007669"/>
    <property type="project" value="UniProtKB-ARBA"/>
</dbReference>
<name>A0AAQ3QCX0_9LILI</name>